<dbReference type="Proteomes" id="UP000187203">
    <property type="component" value="Unassembled WGS sequence"/>
</dbReference>
<organism evidence="1 2">
    <name type="scientific">Corchorus olitorius</name>
    <dbReference type="NCBI Taxonomy" id="93759"/>
    <lineage>
        <taxon>Eukaryota</taxon>
        <taxon>Viridiplantae</taxon>
        <taxon>Streptophyta</taxon>
        <taxon>Embryophyta</taxon>
        <taxon>Tracheophyta</taxon>
        <taxon>Spermatophyta</taxon>
        <taxon>Magnoliopsida</taxon>
        <taxon>eudicotyledons</taxon>
        <taxon>Gunneridae</taxon>
        <taxon>Pentapetalae</taxon>
        <taxon>rosids</taxon>
        <taxon>malvids</taxon>
        <taxon>Malvales</taxon>
        <taxon>Malvaceae</taxon>
        <taxon>Grewioideae</taxon>
        <taxon>Apeibeae</taxon>
        <taxon>Corchorus</taxon>
    </lineage>
</organism>
<dbReference type="OrthoDB" id="1867629at2759"/>
<dbReference type="STRING" id="93759.A0A1R3KCC5"/>
<dbReference type="PANTHER" id="PTHR31672">
    <property type="entry name" value="BNACNNG10540D PROTEIN"/>
    <property type="match status" value="1"/>
</dbReference>
<reference evidence="2" key="1">
    <citation type="submission" date="2013-09" db="EMBL/GenBank/DDBJ databases">
        <title>Corchorus olitorius genome sequencing.</title>
        <authorList>
            <person name="Alam M."/>
            <person name="Haque M.S."/>
            <person name="Islam M.S."/>
            <person name="Emdad E.M."/>
            <person name="Islam M.M."/>
            <person name="Ahmed B."/>
            <person name="Halim A."/>
            <person name="Hossen Q.M.M."/>
            <person name="Hossain M.Z."/>
            <person name="Ahmed R."/>
            <person name="Khan M.M."/>
            <person name="Islam R."/>
            <person name="Rashid M.M."/>
            <person name="Khan S.A."/>
            <person name="Rahman M.S."/>
            <person name="Alam M."/>
            <person name="Yahiya A.S."/>
            <person name="Khan M.S."/>
            <person name="Azam M.S."/>
            <person name="Haque T."/>
            <person name="Lashkar M.Z.H."/>
            <person name="Akhand A.I."/>
            <person name="Morshed G."/>
            <person name="Roy S."/>
            <person name="Uddin K.S."/>
            <person name="Rabeya T."/>
            <person name="Hossain A.S."/>
            <person name="Chowdhury A."/>
            <person name="Snigdha A.R."/>
            <person name="Mortoza M.S."/>
            <person name="Matin S.A."/>
            <person name="Hoque S.M.E."/>
            <person name="Islam M.K."/>
            <person name="Roy D.K."/>
            <person name="Haider R."/>
            <person name="Moosa M.M."/>
            <person name="Elias S.M."/>
            <person name="Hasan A.M."/>
            <person name="Jahan S."/>
            <person name="Shafiuddin M."/>
            <person name="Mahmood N."/>
            <person name="Shommy N.S."/>
        </authorList>
    </citation>
    <scope>NUCLEOTIDE SEQUENCE [LARGE SCALE GENOMIC DNA]</scope>
    <source>
        <strain evidence="2">cv. O-4</strain>
    </source>
</reference>
<protein>
    <submittedName>
        <fullName evidence="1">Uncharacterized protein</fullName>
    </submittedName>
</protein>
<proteinExistence type="predicted"/>
<evidence type="ECO:0000313" key="1">
    <source>
        <dbReference type="EMBL" id="OMP04694.1"/>
    </source>
</evidence>
<name>A0A1R3KCC5_9ROSI</name>
<dbReference type="PANTHER" id="PTHR31672:SF13">
    <property type="entry name" value="F-BOX PROTEIN CPR30-LIKE"/>
    <property type="match status" value="1"/>
</dbReference>
<dbReference type="InterPro" id="IPR017451">
    <property type="entry name" value="F-box-assoc_interact_dom"/>
</dbReference>
<dbReference type="InterPro" id="IPR050796">
    <property type="entry name" value="SCF_F-box_component"/>
</dbReference>
<sequence length="242" mass="28244">MSTKEHKILPGFLPGFRAPAPLVGFGYDHCNDDYKVVCFYDWGHRAMFYSLRLNSWESKHYNRKIFRHCRLLPPCGGVYVDGAFNWRARHKDKVEILISLEFNTGNVRTDMRLPYHEHNDCVTSFDVLEGNLCVGFLKDTGRRMKEYGNEDVVTDIWVMKEFGNDESWTKLFSIRRTPYKPLTCIHGDQVLLLSSDANGDDKANLIYYNLNNKKFSLPVRIPELDYYFGRICHESLVPINQD</sequence>
<dbReference type="AlphaFoldDB" id="A0A1R3KCC5"/>
<dbReference type="EMBL" id="AWUE01014231">
    <property type="protein sequence ID" value="OMP04694.1"/>
    <property type="molecule type" value="Genomic_DNA"/>
</dbReference>
<accession>A0A1R3KCC5</accession>
<keyword evidence="2" id="KW-1185">Reference proteome</keyword>
<dbReference type="NCBIfam" id="TIGR01640">
    <property type="entry name" value="F_box_assoc_1"/>
    <property type="match status" value="1"/>
</dbReference>
<comment type="caution">
    <text evidence="1">The sequence shown here is derived from an EMBL/GenBank/DDBJ whole genome shotgun (WGS) entry which is preliminary data.</text>
</comment>
<evidence type="ECO:0000313" key="2">
    <source>
        <dbReference type="Proteomes" id="UP000187203"/>
    </source>
</evidence>
<gene>
    <name evidence="1" type="ORF">COLO4_09398</name>
</gene>